<sequence>MAIDQVLMHINTQKPSGRPRSPKHNSTCSISFDVISVLDASCIVELDPMAHTPPHTPSETNIRVSFSTLVDEKHTFGREEYDRSAVASVSSYFQLMSAHREVQNFKNFEMALGSEKCNCEAKQLRKPLKRTRLTDGRQHIDFFGATSYTFCLGPVECKFAKAKCECENSAKEEDKNIPHVPLTMGYSSTTDLTVMRDSFRQRRCSRIESDEGLSIHTGLHTSCSSRSEC</sequence>
<name>A0A0L0FJA6_9EUKA</name>
<dbReference type="RefSeq" id="XP_014150769.1">
    <property type="nucleotide sequence ID" value="XM_014295294.1"/>
</dbReference>
<accession>A0A0L0FJA6</accession>
<reference evidence="1 2" key="1">
    <citation type="submission" date="2011-02" db="EMBL/GenBank/DDBJ databases">
        <title>The Genome Sequence of Sphaeroforma arctica JP610.</title>
        <authorList>
            <consortium name="The Broad Institute Genome Sequencing Platform"/>
            <person name="Russ C."/>
            <person name="Cuomo C."/>
            <person name="Young S.K."/>
            <person name="Zeng Q."/>
            <person name="Gargeya S."/>
            <person name="Alvarado L."/>
            <person name="Berlin A."/>
            <person name="Chapman S.B."/>
            <person name="Chen Z."/>
            <person name="Freedman E."/>
            <person name="Gellesch M."/>
            <person name="Goldberg J."/>
            <person name="Griggs A."/>
            <person name="Gujja S."/>
            <person name="Heilman E."/>
            <person name="Heiman D."/>
            <person name="Howarth C."/>
            <person name="Mehta T."/>
            <person name="Neiman D."/>
            <person name="Pearson M."/>
            <person name="Roberts A."/>
            <person name="Saif S."/>
            <person name="Shea T."/>
            <person name="Shenoy N."/>
            <person name="Sisk P."/>
            <person name="Stolte C."/>
            <person name="Sykes S."/>
            <person name="White J."/>
            <person name="Yandava C."/>
            <person name="Burger G."/>
            <person name="Gray M.W."/>
            <person name="Holland P.W.H."/>
            <person name="King N."/>
            <person name="Lang F.B.F."/>
            <person name="Roger A.J."/>
            <person name="Ruiz-Trillo I."/>
            <person name="Haas B."/>
            <person name="Nusbaum C."/>
            <person name="Birren B."/>
        </authorList>
    </citation>
    <scope>NUCLEOTIDE SEQUENCE [LARGE SCALE GENOMIC DNA]</scope>
    <source>
        <strain evidence="1 2">JP610</strain>
    </source>
</reference>
<protein>
    <submittedName>
        <fullName evidence="1">Uncharacterized protein</fullName>
    </submittedName>
</protein>
<dbReference type="AlphaFoldDB" id="A0A0L0FJA6"/>
<keyword evidence="2" id="KW-1185">Reference proteome</keyword>
<dbReference type="EMBL" id="KQ242935">
    <property type="protein sequence ID" value="KNC76867.1"/>
    <property type="molecule type" value="Genomic_DNA"/>
</dbReference>
<dbReference type="GeneID" id="25911162"/>
<proteinExistence type="predicted"/>
<evidence type="ECO:0000313" key="2">
    <source>
        <dbReference type="Proteomes" id="UP000054560"/>
    </source>
</evidence>
<gene>
    <name evidence="1" type="ORF">SARC_10658</name>
</gene>
<evidence type="ECO:0000313" key="1">
    <source>
        <dbReference type="EMBL" id="KNC76867.1"/>
    </source>
</evidence>
<dbReference type="Proteomes" id="UP000054560">
    <property type="component" value="Unassembled WGS sequence"/>
</dbReference>
<organism evidence="1 2">
    <name type="scientific">Sphaeroforma arctica JP610</name>
    <dbReference type="NCBI Taxonomy" id="667725"/>
    <lineage>
        <taxon>Eukaryota</taxon>
        <taxon>Ichthyosporea</taxon>
        <taxon>Ichthyophonida</taxon>
        <taxon>Sphaeroforma</taxon>
    </lineage>
</organism>